<evidence type="ECO:0000256" key="3">
    <source>
        <dbReference type="ARBA" id="ARBA00011881"/>
    </source>
</evidence>
<accession>A0A1W2BI31</accession>
<dbReference type="InterPro" id="IPR036250">
    <property type="entry name" value="AcylCo_DH-like_C"/>
</dbReference>
<dbReference type="InterPro" id="IPR009075">
    <property type="entry name" value="AcylCo_DH/oxidase_C"/>
</dbReference>
<dbReference type="SUPFAM" id="SSF56645">
    <property type="entry name" value="Acyl-CoA dehydrogenase NM domain-like"/>
    <property type="match status" value="1"/>
</dbReference>
<evidence type="ECO:0000256" key="5">
    <source>
        <dbReference type="ARBA" id="ARBA00022827"/>
    </source>
</evidence>
<dbReference type="Pfam" id="PF02770">
    <property type="entry name" value="Acyl-CoA_dh_M"/>
    <property type="match status" value="1"/>
</dbReference>
<name>A0A1W2BI31_9BACT</name>
<reference evidence="12 13" key="1">
    <citation type="submission" date="2017-04" db="EMBL/GenBank/DDBJ databases">
        <authorList>
            <person name="Afonso C.L."/>
            <person name="Miller P.J."/>
            <person name="Scott M.A."/>
            <person name="Spackman E."/>
            <person name="Goraichik I."/>
            <person name="Dimitrov K.M."/>
            <person name="Suarez D.L."/>
            <person name="Swayne D.E."/>
        </authorList>
    </citation>
    <scope>NUCLEOTIDE SEQUENCE [LARGE SCALE GENOMIC DNA]</scope>
    <source>
        <strain evidence="12 13">DSM 3385</strain>
    </source>
</reference>
<dbReference type="OrthoDB" id="9765339at2"/>
<evidence type="ECO:0000259" key="11">
    <source>
        <dbReference type="Pfam" id="PF12806"/>
    </source>
</evidence>
<dbReference type="SUPFAM" id="SSF47203">
    <property type="entry name" value="Acyl-CoA dehydrogenase C-terminal domain-like"/>
    <property type="match status" value="1"/>
</dbReference>
<evidence type="ECO:0008006" key="14">
    <source>
        <dbReference type="Google" id="ProtNLM"/>
    </source>
</evidence>
<organism evidence="12 13">
    <name type="scientific">Desulfocicer vacuolatum DSM 3385</name>
    <dbReference type="NCBI Taxonomy" id="1121400"/>
    <lineage>
        <taxon>Bacteria</taxon>
        <taxon>Pseudomonadati</taxon>
        <taxon>Thermodesulfobacteriota</taxon>
        <taxon>Desulfobacteria</taxon>
        <taxon>Desulfobacterales</taxon>
        <taxon>Desulfobacteraceae</taxon>
        <taxon>Desulfocicer</taxon>
    </lineage>
</organism>
<dbReference type="Pfam" id="PF00441">
    <property type="entry name" value="Acyl-CoA_dh_1"/>
    <property type="match status" value="1"/>
</dbReference>
<dbReference type="InterPro" id="IPR037069">
    <property type="entry name" value="AcylCoA_DH/ox_N_sf"/>
</dbReference>
<dbReference type="Proteomes" id="UP000192418">
    <property type="component" value="Unassembled WGS sequence"/>
</dbReference>
<evidence type="ECO:0000259" key="8">
    <source>
        <dbReference type="Pfam" id="PF00441"/>
    </source>
</evidence>
<dbReference type="Gene3D" id="1.10.540.10">
    <property type="entry name" value="Acyl-CoA dehydrogenase/oxidase, N-terminal domain"/>
    <property type="match status" value="1"/>
</dbReference>
<sequence length="604" mass="67035">MAQLIADRRDIEFVLHEQLQLDYLSKYEEFEEFDKKTINLILSEARNLAIKEMLPTLKVSDEEGCRLEKGEVKVPECFHKVYKLFREGEWIAMYDDPEWGGQGMPMTLSLAVNSYFYGANFPFMMAIILVHGAAKLIEHYGTDAQKNLFLEKMYSGQWGGSMLLTESEAGSDVGALTTKAVKNDDGTYSITGNKIFISSGDSDLTENIIHPVLARIEGAPEGTAGISLFIVPKIWVNEDGTLGEPNDIVCTGLEEKMGLHGSPTCSMALGSKGMCKGVLLGQENKGMRAMFVMMNEARLDVGLQGLGCASTSFMNALNYAKERVQGKPLLASAKDAPAVPIIQHPDVKRMLLTMKSYTEGMRSLLYFIAFCEDRIHLSNDADEKSMYQGYIDLLIPVAKGYVTDRAFEMCAHGVQIYGGYGYTKEYLQEQLLRDSKITQIYEGTNGIQAMDLLGRKLHLGKGEVFKGLISKIKEIIETAKAHKVLNDLSQEMQKTILKLEKTIGHIGAMSRSDKALTAFAHAYSFLDVTGDVVMAWMLLWRANIAVEKLENGTKRKDTDFYTGQIRSAQFFINSVLPVSRGKMDVILSSDDAAIQISENSFGGL</sequence>
<evidence type="ECO:0000259" key="10">
    <source>
        <dbReference type="Pfam" id="PF02771"/>
    </source>
</evidence>
<evidence type="ECO:0000313" key="13">
    <source>
        <dbReference type="Proteomes" id="UP000192418"/>
    </source>
</evidence>
<dbReference type="PANTHER" id="PTHR42803">
    <property type="entry name" value="ACYL-COA DEHYDROGENASE"/>
    <property type="match status" value="1"/>
</dbReference>
<dbReference type="STRING" id="1121400.SAMN02746065_108111"/>
<dbReference type="PANTHER" id="PTHR42803:SF1">
    <property type="entry name" value="BROAD-SPECIFICITY LINEAR ACYL-COA DEHYDROGENASE FADE5"/>
    <property type="match status" value="1"/>
</dbReference>
<keyword evidence="5 7" id="KW-0274">FAD</keyword>
<dbReference type="GO" id="GO:0005886">
    <property type="term" value="C:plasma membrane"/>
    <property type="evidence" value="ECO:0007669"/>
    <property type="project" value="TreeGrafter"/>
</dbReference>
<comment type="similarity">
    <text evidence="2 7">Belongs to the acyl-CoA dehydrogenase family.</text>
</comment>
<evidence type="ECO:0000256" key="4">
    <source>
        <dbReference type="ARBA" id="ARBA00022630"/>
    </source>
</evidence>
<feature type="domain" description="Acyl-CoA dehydrogenase/oxidase N-terminal" evidence="10">
    <location>
        <begin position="41"/>
        <end position="157"/>
    </location>
</feature>
<dbReference type="GO" id="GO:0016627">
    <property type="term" value="F:oxidoreductase activity, acting on the CH-CH group of donors"/>
    <property type="evidence" value="ECO:0007669"/>
    <property type="project" value="InterPro"/>
</dbReference>
<keyword evidence="13" id="KW-1185">Reference proteome</keyword>
<dbReference type="Gene3D" id="2.40.110.10">
    <property type="entry name" value="Butyryl-CoA Dehydrogenase, subunit A, domain 2"/>
    <property type="match status" value="1"/>
</dbReference>
<dbReference type="InterPro" id="IPR046373">
    <property type="entry name" value="Acyl-CoA_Oxase/DH_mid-dom_sf"/>
</dbReference>
<feature type="domain" description="Acetyl-CoA dehydrogenase-like C-terminal" evidence="11">
    <location>
        <begin position="471"/>
        <end position="596"/>
    </location>
</feature>
<evidence type="ECO:0000256" key="7">
    <source>
        <dbReference type="RuleBase" id="RU362125"/>
    </source>
</evidence>
<evidence type="ECO:0000256" key="6">
    <source>
        <dbReference type="ARBA" id="ARBA00023002"/>
    </source>
</evidence>
<feature type="domain" description="Acyl-CoA dehydrogenase/oxidase C-terminal" evidence="8">
    <location>
        <begin position="284"/>
        <end position="452"/>
    </location>
</feature>
<dbReference type="InterPro" id="IPR013786">
    <property type="entry name" value="AcylCoA_DH/ox_N"/>
</dbReference>
<gene>
    <name evidence="12" type="ORF">SAMN02746065_108111</name>
</gene>
<dbReference type="Pfam" id="PF12806">
    <property type="entry name" value="Acyl-CoA_dh_C"/>
    <property type="match status" value="1"/>
</dbReference>
<comment type="cofactor">
    <cofactor evidence="1 7">
        <name>FAD</name>
        <dbReference type="ChEBI" id="CHEBI:57692"/>
    </cofactor>
</comment>
<dbReference type="Pfam" id="PF02771">
    <property type="entry name" value="Acyl-CoA_dh_N"/>
    <property type="match status" value="1"/>
</dbReference>
<dbReference type="GO" id="GO:0050660">
    <property type="term" value="F:flavin adenine dinucleotide binding"/>
    <property type="evidence" value="ECO:0007669"/>
    <property type="project" value="InterPro"/>
</dbReference>
<evidence type="ECO:0000259" key="9">
    <source>
        <dbReference type="Pfam" id="PF02770"/>
    </source>
</evidence>
<dbReference type="RefSeq" id="WP_084068621.1">
    <property type="nucleotide sequence ID" value="NZ_FWXY01000008.1"/>
</dbReference>
<proteinExistence type="inferred from homology"/>
<feature type="domain" description="Acyl-CoA oxidase/dehydrogenase middle" evidence="9">
    <location>
        <begin position="162"/>
        <end position="268"/>
    </location>
</feature>
<dbReference type="Gene3D" id="1.20.140.10">
    <property type="entry name" value="Butyryl-CoA Dehydrogenase, subunit A, domain 3"/>
    <property type="match status" value="1"/>
</dbReference>
<evidence type="ECO:0000256" key="2">
    <source>
        <dbReference type="ARBA" id="ARBA00009347"/>
    </source>
</evidence>
<evidence type="ECO:0000313" key="12">
    <source>
        <dbReference type="EMBL" id="SMC72567.1"/>
    </source>
</evidence>
<dbReference type="InterPro" id="IPR052166">
    <property type="entry name" value="Diverse_Acyl-CoA_DH"/>
</dbReference>
<keyword evidence="4 7" id="KW-0285">Flavoprotein</keyword>
<evidence type="ECO:0000256" key="1">
    <source>
        <dbReference type="ARBA" id="ARBA00001974"/>
    </source>
</evidence>
<dbReference type="AlphaFoldDB" id="A0A1W2BI31"/>
<dbReference type="InterPro" id="IPR006091">
    <property type="entry name" value="Acyl-CoA_Oxase/DH_mid-dom"/>
</dbReference>
<protein>
    <recommendedName>
        <fullName evidence="14">Acyl-CoA dehydrogenase</fullName>
    </recommendedName>
</protein>
<comment type="subunit">
    <text evidence="3">Homotetramer.</text>
</comment>
<dbReference type="InterPro" id="IPR009100">
    <property type="entry name" value="AcylCoA_DH/oxidase_NM_dom_sf"/>
</dbReference>
<dbReference type="EMBL" id="FWXY01000008">
    <property type="protein sequence ID" value="SMC72567.1"/>
    <property type="molecule type" value="Genomic_DNA"/>
</dbReference>
<dbReference type="InterPro" id="IPR025878">
    <property type="entry name" value="Acyl-CoA_dh-like_C_dom"/>
</dbReference>
<keyword evidence="6 7" id="KW-0560">Oxidoreductase</keyword>